<organism evidence="2 3">
    <name type="scientific">Patagioenas fasciata monilis</name>
    <dbReference type="NCBI Taxonomy" id="372326"/>
    <lineage>
        <taxon>Eukaryota</taxon>
        <taxon>Metazoa</taxon>
        <taxon>Chordata</taxon>
        <taxon>Craniata</taxon>
        <taxon>Vertebrata</taxon>
        <taxon>Euteleostomi</taxon>
        <taxon>Archelosauria</taxon>
        <taxon>Archosauria</taxon>
        <taxon>Dinosauria</taxon>
        <taxon>Saurischia</taxon>
        <taxon>Theropoda</taxon>
        <taxon>Coelurosauria</taxon>
        <taxon>Aves</taxon>
        <taxon>Neognathae</taxon>
        <taxon>Neoaves</taxon>
        <taxon>Columbimorphae</taxon>
        <taxon>Columbiformes</taxon>
        <taxon>Columbidae</taxon>
        <taxon>Patagioenas</taxon>
    </lineage>
</organism>
<dbReference type="AlphaFoldDB" id="A0A1V4KRC0"/>
<gene>
    <name evidence="2" type="ORF">AV530_012790</name>
</gene>
<feature type="chain" id="PRO_5011985445" evidence="1">
    <location>
        <begin position="23"/>
        <end position="175"/>
    </location>
</feature>
<sequence length="175" mass="19620">MVASMKCETCVAFLMMIAAAAASWMPAQTKTNMWITLANMTNQDSICLAMACPENPFHAYLVGIPLDDYSSITQLFQNSGRCKGIATNCNNTNMALWSNCLPEIDIEPQELELLTSVPMDACIQLVCEKCQDNMLKHEWTKLQNVNATLDDYRNETRWCNASQKNPRDVINNVGQ</sequence>
<dbReference type="OrthoDB" id="9219410at2759"/>
<dbReference type="Proteomes" id="UP000190648">
    <property type="component" value="Unassembled WGS sequence"/>
</dbReference>
<reference evidence="2 3" key="1">
    <citation type="submission" date="2016-02" db="EMBL/GenBank/DDBJ databases">
        <title>Band-tailed pigeon sequencing and assembly.</title>
        <authorList>
            <person name="Soares A.E."/>
            <person name="Novak B.J."/>
            <person name="Rice E.S."/>
            <person name="O'Connell B."/>
            <person name="Chang D."/>
            <person name="Weber S."/>
            <person name="Shapiro B."/>
        </authorList>
    </citation>
    <scope>NUCLEOTIDE SEQUENCE [LARGE SCALE GENOMIC DNA]</scope>
    <source>
        <strain evidence="2">BTP2013</strain>
        <tissue evidence="2">Blood</tissue>
    </source>
</reference>
<comment type="caution">
    <text evidence="2">The sequence shown here is derived from an EMBL/GenBank/DDBJ whole genome shotgun (WGS) entry which is preliminary data.</text>
</comment>
<keyword evidence="1" id="KW-0732">Signal</keyword>
<name>A0A1V4KRC0_PATFA</name>
<dbReference type="EMBL" id="LSYS01002030">
    <property type="protein sequence ID" value="OPJ86976.1"/>
    <property type="molecule type" value="Genomic_DNA"/>
</dbReference>
<feature type="signal peptide" evidence="1">
    <location>
        <begin position="1"/>
        <end position="22"/>
    </location>
</feature>
<evidence type="ECO:0000313" key="2">
    <source>
        <dbReference type="EMBL" id="OPJ86976.1"/>
    </source>
</evidence>
<accession>A0A1V4KRC0</accession>
<keyword evidence="3" id="KW-1185">Reference proteome</keyword>
<evidence type="ECO:0000313" key="3">
    <source>
        <dbReference type="Proteomes" id="UP000190648"/>
    </source>
</evidence>
<proteinExistence type="predicted"/>
<evidence type="ECO:0000256" key="1">
    <source>
        <dbReference type="SAM" id="SignalP"/>
    </source>
</evidence>
<protein>
    <submittedName>
        <fullName evidence="2">Uncharacterized protein</fullName>
    </submittedName>
</protein>